<sequence>MVGRIEHQLEVMMGSGKNPVGKRVFDDKYEFPQDTQALADDIWDAYVTRAGTSAERGLIPPGHLRDGIVFRETDTGLIYLRHASEWSVVGGRTPIAVMRRTNAALTFGYNTGTASGEYKDISTTAAWTSVYDTYRGFGTYSNGLPVTVPGEYEVFWSMWLNASAGGLVGIGVNQTGTPGGNALHAIDHVTFRTIALGNASARVRLAAADKLTLWGYGEGGAHAVRGATSLEPMHWGARWIAP</sequence>
<dbReference type="EMBL" id="CP101471">
    <property type="protein sequence ID" value="UTT53819.1"/>
    <property type="molecule type" value="Genomic_DNA"/>
</dbReference>
<name>A0ACD4B8X5_MICMQ</name>
<evidence type="ECO:0000313" key="2">
    <source>
        <dbReference type="Proteomes" id="UP001060245"/>
    </source>
</evidence>
<protein>
    <submittedName>
        <fullName evidence="1">Uncharacterized protein</fullName>
    </submittedName>
</protein>
<dbReference type="Proteomes" id="UP001060245">
    <property type="component" value="Chromosome"/>
</dbReference>
<keyword evidence="2" id="KW-1185">Reference proteome</keyword>
<proteinExistence type="predicted"/>
<evidence type="ECO:0000313" key="1">
    <source>
        <dbReference type="EMBL" id="UTT53819.1"/>
    </source>
</evidence>
<gene>
    <name evidence="1" type="ORF">NMQ05_04350</name>
</gene>
<reference evidence="1" key="1">
    <citation type="submission" date="2022-07" db="EMBL/GenBank/DDBJ databases">
        <title>Complete genome of DND4.</title>
        <authorList>
            <person name="Cao G."/>
        </authorList>
    </citation>
    <scope>NUCLEOTIDE SEQUENCE</scope>
    <source>
        <strain evidence="1">DND4</strain>
    </source>
</reference>
<organism evidence="1 2">
    <name type="scientific">Microbacterium maritypicum</name>
    <name type="common">Microbacterium liquefaciens</name>
    <dbReference type="NCBI Taxonomy" id="33918"/>
    <lineage>
        <taxon>Bacteria</taxon>
        <taxon>Bacillati</taxon>
        <taxon>Actinomycetota</taxon>
        <taxon>Actinomycetes</taxon>
        <taxon>Micrococcales</taxon>
        <taxon>Microbacteriaceae</taxon>
        <taxon>Microbacterium</taxon>
    </lineage>
</organism>
<accession>A0ACD4B8X5</accession>